<organism evidence="2 3">
    <name type="scientific">Ethanoligenens harbinense (strain DSM 18485 / JCM 12961 / CGMCC 1.5033 / YUAN-3)</name>
    <dbReference type="NCBI Taxonomy" id="663278"/>
    <lineage>
        <taxon>Bacteria</taxon>
        <taxon>Bacillati</taxon>
        <taxon>Bacillota</taxon>
        <taxon>Clostridia</taxon>
        <taxon>Eubacteriales</taxon>
        <taxon>Oscillospiraceae</taxon>
        <taxon>Ethanoligenens</taxon>
    </lineage>
</organism>
<dbReference type="InterPro" id="IPR010406">
    <property type="entry name" value="DUF1003"/>
</dbReference>
<dbReference type="HOGENOM" id="CLU_077948_2_1_9"/>
<dbReference type="AlphaFoldDB" id="E6U528"/>
<keyword evidence="1" id="KW-1133">Transmembrane helix</keyword>
<evidence type="ECO:0000256" key="1">
    <source>
        <dbReference type="SAM" id="Phobius"/>
    </source>
</evidence>
<evidence type="ECO:0000313" key="3">
    <source>
        <dbReference type="Proteomes" id="UP000001551"/>
    </source>
</evidence>
<dbReference type="PANTHER" id="PTHR41386">
    <property type="entry name" value="INTEGRAL MEMBRANE PROTEIN-RELATED"/>
    <property type="match status" value="1"/>
</dbReference>
<dbReference type="Proteomes" id="UP000001551">
    <property type="component" value="Chromosome"/>
</dbReference>
<sequence length="171" mass="19526">MKEKSVKELADLILNDHSTDKEEEEALHLLIEKRLAKDIYKSKNGKLSLGDHMADNIAQFAGSWRFIGTFVACMIVWIILNALALAHPFDAYPFILLNLVLSCIAAIQAPIIMMSQNRQESKDRERSENDYLINLKSEIIIADLHEKLDTLLANQQRIAERLNRLEKKPGE</sequence>
<keyword evidence="1" id="KW-0472">Membrane</keyword>
<dbReference type="eggNOG" id="COG4420">
    <property type="taxonomic scope" value="Bacteria"/>
</dbReference>
<evidence type="ECO:0000313" key="2">
    <source>
        <dbReference type="EMBL" id="ADU26734.1"/>
    </source>
</evidence>
<dbReference type="PANTHER" id="PTHR41386:SF1">
    <property type="entry name" value="MEMBRANE PROTEIN"/>
    <property type="match status" value="1"/>
</dbReference>
<dbReference type="Pfam" id="PF06210">
    <property type="entry name" value="DUF1003"/>
    <property type="match status" value="1"/>
</dbReference>
<reference evidence="2 3" key="1">
    <citation type="submission" date="2010-12" db="EMBL/GenBank/DDBJ databases">
        <title>Complete sequence of Ethanoligenens harbinense YUAN-3.</title>
        <authorList>
            <person name="Lucas S."/>
            <person name="Copeland A."/>
            <person name="Lapidus A."/>
            <person name="Cheng J.-F."/>
            <person name="Bruce D."/>
            <person name="Goodwin L."/>
            <person name="Pitluck S."/>
            <person name="Chertkov O."/>
            <person name="Misra M."/>
            <person name="Detter J.C."/>
            <person name="Han C."/>
            <person name="Tapia R."/>
            <person name="Land M."/>
            <person name="Hauser L."/>
            <person name="Jeffries C."/>
            <person name="Kyrpides N."/>
            <person name="Ivanova N."/>
            <person name="Mikhailova N."/>
            <person name="Wang A."/>
            <person name="Mouttaki H."/>
            <person name="He Z."/>
            <person name="Zhou J."/>
            <person name="Hemme C.L."/>
            <person name="Woyke T."/>
        </authorList>
    </citation>
    <scope>NUCLEOTIDE SEQUENCE [LARGE SCALE GENOMIC DNA]</scope>
    <source>
        <strain evidence="3">DSM 18485 / JCM 12961 / CGMCC 1.5033 / YUAN-3</strain>
    </source>
</reference>
<dbReference type="RefSeq" id="WP_013485095.1">
    <property type="nucleotide sequence ID" value="NC_014828.1"/>
</dbReference>
<dbReference type="EMBL" id="CP002400">
    <property type="protein sequence ID" value="ADU26734.1"/>
    <property type="molecule type" value="Genomic_DNA"/>
</dbReference>
<gene>
    <name evidence="2" type="ordered locus">Ethha_1183</name>
</gene>
<feature type="transmembrane region" description="Helical" evidence="1">
    <location>
        <begin position="92"/>
        <end position="114"/>
    </location>
</feature>
<keyword evidence="3" id="KW-1185">Reference proteome</keyword>
<keyword evidence="1" id="KW-0812">Transmembrane</keyword>
<evidence type="ECO:0008006" key="4">
    <source>
        <dbReference type="Google" id="ProtNLM"/>
    </source>
</evidence>
<dbReference type="STRING" id="663278.Ethha_1183"/>
<protein>
    <recommendedName>
        <fullName evidence="4">DUF1003 domain-containing protein</fullName>
    </recommendedName>
</protein>
<dbReference type="KEGG" id="eha:Ethha_1183"/>
<feature type="transmembrane region" description="Helical" evidence="1">
    <location>
        <begin position="66"/>
        <end position="86"/>
    </location>
</feature>
<accession>E6U528</accession>
<proteinExistence type="predicted"/>
<name>E6U528_ETHHY</name>